<dbReference type="AlphaFoldDB" id="A0A6M1PIU8"/>
<evidence type="ECO:0000313" key="1">
    <source>
        <dbReference type="EMBL" id="NGM83487.1"/>
    </source>
</evidence>
<name>A0A6M1PIU8_9BACL</name>
<comment type="caution">
    <text evidence="1">The sequence shown here is derived from an EMBL/GenBank/DDBJ whole genome shotgun (WGS) entry which is preliminary data.</text>
</comment>
<protein>
    <recommendedName>
        <fullName evidence="3">DUF2185 domain-containing protein</fullName>
    </recommendedName>
</protein>
<evidence type="ECO:0000313" key="2">
    <source>
        <dbReference type="Proteomes" id="UP000480151"/>
    </source>
</evidence>
<sequence>MSKSWSFEDPENLAVFTTREILERVKPIKYVSHDEEDGAWQFHTGEHTKEEDARIITLEEATKIDPSIFELANLPLGWIAFRRDKTEEWTREKY</sequence>
<accession>A0A6M1PIU8</accession>
<dbReference type="EMBL" id="JAAKGU010000005">
    <property type="protein sequence ID" value="NGM83487.1"/>
    <property type="molecule type" value="Genomic_DNA"/>
</dbReference>
<reference evidence="1 2" key="1">
    <citation type="submission" date="2020-02" db="EMBL/GenBank/DDBJ databases">
        <authorList>
            <person name="Gao J."/>
            <person name="Sun J."/>
        </authorList>
    </citation>
    <scope>NUCLEOTIDE SEQUENCE [LARGE SCALE GENOMIC DNA]</scope>
    <source>
        <strain evidence="1 2">7124</strain>
    </source>
</reference>
<organism evidence="1 2">
    <name type="scientific">Paenibacillus apii</name>
    <dbReference type="NCBI Taxonomy" id="1850370"/>
    <lineage>
        <taxon>Bacteria</taxon>
        <taxon>Bacillati</taxon>
        <taxon>Bacillota</taxon>
        <taxon>Bacilli</taxon>
        <taxon>Bacillales</taxon>
        <taxon>Paenibacillaceae</taxon>
        <taxon>Paenibacillus</taxon>
    </lineage>
</organism>
<evidence type="ECO:0008006" key="3">
    <source>
        <dbReference type="Google" id="ProtNLM"/>
    </source>
</evidence>
<dbReference type="Proteomes" id="UP000480151">
    <property type="component" value="Unassembled WGS sequence"/>
</dbReference>
<gene>
    <name evidence="1" type="ORF">G5B47_13780</name>
</gene>
<proteinExistence type="predicted"/>
<dbReference type="RefSeq" id="WP_165098993.1">
    <property type="nucleotide sequence ID" value="NZ_JAAKGU010000005.1"/>
</dbReference>
<keyword evidence="2" id="KW-1185">Reference proteome</keyword>